<gene>
    <name evidence="1" type="ORF">EVAR_4570_1</name>
</gene>
<sequence length="98" mass="10639">MYLYIFHIKGPCWKLNVVPAFDSGSGTSLVSDLGHALHFNPHPILGFGSGSVLDHGPGPGSRFCTPSYLSIPLQLTVPIRTKPDICPTSYEADTSIYY</sequence>
<dbReference type="Proteomes" id="UP000299102">
    <property type="component" value="Unassembled WGS sequence"/>
</dbReference>
<protein>
    <submittedName>
        <fullName evidence="1">Uncharacterized protein</fullName>
    </submittedName>
</protein>
<comment type="caution">
    <text evidence="1">The sequence shown here is derived from an EMBL/GenBank/DDBJ whole genome shotgun (WGS) entry which is preliminary data.</text>
</comment>
<name>A0A4C1SYT5_EUMVA</name>
<accession>A0A4C1SYT5</accession>
<dbReference type="AlphaFoldDB" id="A0A4C1SYT5"/>
<keyword evidence="2" id="KW-1185">Reference proteome</keyword>
<dbReference type="EMBL" id="BGZK01000022">
    <property type="protein sequence ID" value="GBP06427.1"/>
    <property type="molecule type" value="Genomic_DNA"/>
</dbReference>
<organism evidence="1 2">
    <name type="scientific">Eumeta variegata</name>
    <name type="common">Bagworm moth</name>
    <name type="synonym">Eumeta japonica</name>
    <dbReference type="NCBI Taxonomy" id="151549"/>
    <lineage>
        <taxon>Eukaryota</taxon>
        <taxon>Metazoa</taxon>
        <taxon>Ecdysozoa</taxon>
        <taxon>Arthropoda</taxon>
        <taxon>Hexapoda</taxon>
        <taxon>Insecta</taxon>
        <taxon>Pterygota</taxon>
        <taxon>Neoptera</taxon>
        <taxon>Endopterygota</taxon>
        <taxon>Lepidoptera</taxon>
        <taxon>Glossata</taxon>
        <taxon>Ditrysia</taxon>
        <taxon>Tineoidea</taxon>
        <taxon>Psychidae</taxon>
        <taxon>Oiketicinae</taxon>
        <taxon>Eumeta</taxon>
    </lineage>
</organism>
<evidence type="ECO:0000313" key="1">
    <source>
        <dbReference type="EMBL" id="GBP06427.1"/>
    </source>
</evidence>
<proteinExistence type="predicted"/>
<reference evidence="1 2" key="1">
    <citation type="journal article" date="2019" name="Commun. Biol.">
        <title>The bagworm genome reveals a unique fibroin gene that provides high tensile strength.</title>
        <authorList>
            <person name="Kono N."/>
            <person name="Nakamura H."/>
            <person name="Ohtoshi R."/>
            <person name="Tomita M."/>
            <person name="Numata K."/>
            <person name="Arakawa K."/>
        </authorList>
    </citation>
    <scope>NUCLEOTIDE SEQUENCE [LARGE SCALE GENOMIC DNA]</scope>
</reference>
<evidence type="ECO:0000313" key="2">
    <source>
        <dbReference type="Proteomes" id="UP000299102"/>
    </source>
</evidence>